<comment type="caution">
    <text evidence="4">The sequence shown here is derived from an EMBL/GenBank/DDBJ whole genome shotgun (WGS) entry which is preliminary data.</text>
</comment>
<evidence type="ECO:0000256" key="1">
    <source>
        <dbReference type="ARBA" id="ARBA00005988"/>
    </source>
</evidence>
<dbReference type="SUPFAM" id="SSF53187">
    <property type="entry name" value="Zn-dependent exopeptidases"/>
    <property type="match status" value="1"/>
</dbReference>
<proteinExistence type="inferred from homology"/>
<organism evidence="4 5">
    <name type="scientific">Gonium pectorale</name>
    <name type="common">Green alga</name>
    <dbReference type="NCBI Taxonomy" id="33097"/>
    <lineage>
        <taxon>Eukaryota</taxon>
        <taxon>Viridiplantae</taxon>
        <taxon>Chlorophyta</taxon>
        <taxon>core chlorophytes</taxon>
        <taxon>Chlorophyceae</taxon>
        <taxon>CS clade</taxon>
        <taxon>Chlamydomonadales</taxon>
        <taxon>Volvocaceae</taxon>
        <taxon>Gonium</taxon>
    </lineage>
</organism>
<reference evidence="5" key="1">
    <citation type="journal article" date="2016" name="Nat. Commun.">
        <title>The Gonium pectorale genome demonstrates co-option of cell cycle regulation during the evolution of multicellularity.</title>
        <authorList>
            <person name="Hanschen E.R."/>
            <person name="Marriage T.N."/>
            <person name="Ferris P.J."/>
            <person name="Hamaji T."/>
            <person name="Toyoda A."/>
            <person name="Fujiyama A."/>
            <person name="Neme R."/>
            <person name="Noguchi H."/>
            <person name="Minakuchi Y."/>
            <person name="Suzuki M."/>
            <person name="Kawai-Toyooka H."/>
            <person name="Smith D.R."/>
            <person name="Sparks H."/>
            <person name="Anderson J."/>
            <person name="Bakaric R."/>
            <person name="Luria V."/>
            <person name="Karger A."/>
            <person name="Kirschner M.W."/>
            <person name="Durand P.M."/>
            <person name="Michod R.E."/>
            <person name="Nozaki H."/>
            <person name="Olson B.J."/>
        </authorList>
    </citation>
    <scope>NUCLEOTIDE SEQUENCE [LARGE SCALE GENOMIC DNA]</scope>
    <source>
        <strain evidence="5">NIES-2863</strain>
    </source>
</reference>
<keyword evidence="5" id="KW-1185">Reference proteome</keyword>
<accession>A0A150GXD3</accession>
<comment type="similarity">
    <text evidence="1 2">Belongs to the peptidase M14 family.</text>
</comment>
<dbReference type="AlphaFoldDB" id="A0A150GXD3"/>
<dbReference type="Gene3D" id="3.40.630.10">
    <property type="entry name" value="Zn peptidases"/>
    <property type="match status" value="1"/>
</dbReference>
<feature type="domain" description="Peptidase M14" evidence="3">
    <location>
        <begin position="1"/>
        <end position="323"/>
    </location>
</feature>
<feature type="active site" description="Proton donor/acceptor" evidence="2">
    <location>
        <position position="292"/>
    </location>
</feature>
<evidence type="ECO:0000259" key="3">
    <source>
        <dbReference type="PROSITE" id="PS52035"/>
    </source>
</evidence>
<evidence type="ECO:0000313" key="4">
    <source>
        <dbReference type="EMBL" id="KXZ54547.1"/>
    </source>
</evidence>
<dbReference type="GO" id="GO:0006518">
    <property type="term" value="P:peptide metabolic process"/>
    <property type="evidence" value="ECO:0007669"/>
    <property type="project" value="TreeGrafter"/>
</dbReference>
<dbReference type="PANTHER" id="PTHR11532">
    <property type="entry name" value="PROTEASE M14 CARBOXYPEPTIDASE"/>
    <property type="match status" value="1"/>
</dbReference>
<dbReference type="STRING" id="33097.A0A150GXD3"/>
<name>A0A150GXD3_GONPE</name>
<protein>
    <recommendedName>
        <fullName evidence="3">Peptidase M14 domain-containing protein</fullName>
    </recommendedName>
</protein>
<evidence type="ECO:0000313" key="5">
    <source>
        <dbReference type="Proteomes" id="UP000075714"/>
    </source>
</evidence>
<sequence>MSAFLSATAARSGGRCGLSSLGKSVQDRDLWLVTVGNASAPHFPDPAYPSVPYPKPKFVYIGAMHGDETGNLVVLLRLLEELCGDTSRDARVQLYVVPCMNPDGYVLGQRWNAHDVDLNRNAFTDDDFPYARPKLDELSSFDAEAYFFLTAGGTHMEPETQAITSWLSSLRPTLSANLHGGALVASYALDACDSLGRDMSCDSVEAPLPRFLANAYALQHPDMPRSRSDPDGWGRFVNGTTQGARRVRGAGARGGRGEGGGWLGEGDGWYTALGTLADWAHWAMGHHMLTLELHETKDPPPGPGLARLYAANRASLLRLAEMSHLGMRSVVLDAATQAPLAAWTALDGPAGMWPPQADAAGYIWKLGVPGVTYSGVLQPHDPRDPSSRYASIPFRFRVRPSWDAAVRGSGIAELAVVRTLLATRLAKK</sequence>
<dbReference type="PANTHER" id="PTHR11532:SF57">
    <property type="entry name" value="CARBOXYPEPTIDASE D, B"/>
    <property type="match status" value="1"/>
</dbReference>
<dbReference type="OrthoDB" id="10249045at2759"/>
<dbReference type="GO" id="GO:0008270">
    <property type="term" value="F:zinc ion binding"/>
    <property type="evidence" value="ECO:0007669"/>
    <property type="project" value="InterPro"/>
</dbReference>
<dbReference type="InterPro" id="IPR050753">
    <property type="entry name" value="Peptidase_M14_domain"/>
</dbReference>
<dbReference type="GO" id="GO:0005615">
    <property type="term" value="C:extracellular space"/>
    <property type="evidence" value="ECO:0007669"/>
    <property type="project" value="TreeGrafter"/>
</dbReference>
<dbReference type="SMART" id="SM00631">
    <property type="entry name" value="Zn_pept"/>
    <property type="match status" value="1"/>
</dbReference>
<dbReference type="GO" id="GO:0016485">
    <property type="term" value="P:protein processing"/>
    <property type="evidence" value="ECO:0007669"/>
    <property type="project" value="TreeGrafter"/>
</dbReference>
<evidence type="ECO:0000256" key="2">
    <source>
        <dbReference type="PROSITE-ProRule" id="PRU01379"/>
    </source>
</evidence>
<gene>
    <name evidence="4" type="ORF">GPECTOR_4g612</name>
</gene>
<dbReference type="GO" id="GO:0004181">
    <property type="term" value="F:metallocarboxypeptidase activity"/>
    <property type="evidence" value="ECO:0007669"/>
    <property type="project" value="InterPro"/>
</dbReference>
<dbReference type="EMBL" id="LSYV01000005">
    <property type="protein sequence ID" value="KXZ54547.1"/>
    <property type="molecule type" value="Genomic_DNA"/>
</dbReference>
<dbReference type="PROSITE" id="PS52035">
    <property type="entry name" value="PEPTIDASE_M14"/>
    <property type="match status" value="1"/>
</dbReference>
<dbReference type="Pfam" id="PF00246">
    <property type="entry name" value="Peptidase_M14"/>
    <property type="match status" value="1"/>
</dbReference>
<dbReference type="PRINTS" id="PR00765">
    <property type="entry name" value="CRBOXYPTASEA"/>
</dbReference>
<dbReference type="Proteomes" id="UP000075714">
    <property type="component" value="Unassembled WGS sequence"/>
</dbReference>
<dbReference type="InterPro" id="IPR000834">
    <property type="entry name" value="Peptidase_M14"/>
</dbReference>